<feature type="transmembrane region" description="Helical" evidence="1">
    <location>
        <begin position="49"/>
        <end position="70"/>
    </location>
</feature>
<keyword evidence="1" id="KW-1133">Transmembrane helix</keyword>
<name>A0ABV8GVT0_9BACI</name>
<dbReference type="RefSeq" id="WP_379495444.1">
    <property type="nucleotide sequence ID" value="NZ_JBHSAO010000001.1"/>
</dbReference>
<evidence type="ECO:0000313" key="2">
    <source>
        <dbReference type="EMBL" id="MFC4022956.1"/>
    </source>
</evidence>
<evidence type="ECO:0000256" key="1">
    <source>
        <dbReference type="SAM" id="Phobius"/>
    </source>
</evidence>
<accession>A0ABV8GVT0</accession>
<comment type="caution">
    <text evidence="2">The sequence shown here is derived from an EMBL/GenBank/DDBJ whole genome shotgun (WGS) entry which is preliminary data.</text>
</comment>
<evidence type="ECO:0000313" key="3">
    <source>
        <dbReference type="Proteomes" id="UP001595772"/>
    </source>
</evidence>
<dbReference type="Pfam" id="PF09577">
    <property type="entry name" value="Spore_YpjB"/>
    <property type="match status" value="1"/>
</dbReference>
<feature type="transmembrane region" description="Helical" evidence="1">
    <location>
        <begin position="7"/>
        <end position="29"/>
    </location>
</feature>
<proteinExistence type="predicted"/>
<keyword evidence="1" id="KW-0812">Transmembrane</keyword>
<dbReference type="Proteomes" id="UP001595772">
    <property type="component" value="Unassembled WGS sequence"/>
</dbReference>
<dbReference type="EMBL" id="JBHSAO010000001">
    <property type="protein sequence ID" value="MFC4022956.1"/>
    <property type="molecule type" value="Genomic_DNA"/>
</dbReference>
<keyword evidence="3" id="KW-1185">Reference proteome</keyword>
<organism evidence="2 3">
    <name type="scientific">Oceanobacillus longus</name>
    <dbReference type="NCBI Taxonomy" id="930120"/>
    <lineage>
        <taxon>Bacteria</taxon>
        <taxon>Bacillati</taxon>
        <taxon>Bacillota</taxon>
        <taxon>Bacilli</taxon>
        <taxon>Bacillales</taxon>
        <taxon>Bacillaceae</taxon>
        <taxon>Oceanobacillus</taxon>
    </lineage>
</organism>
<dbReference type="InterPro" id="IPR014231">
    <property type="entry name" value="Spore_YpjB"/>
</dbReference>
<keyword evidence="1" id="KW-0472">Membrane</keyword>
<protein>
    <submittedName>
        <fullName evidence="2">Sporulation protein YpjB</fullName>
    </submittedName>
</protein>
<reference evidence="3" key="1">
    <citation type="journal article" date="2019" name="Int. J. Syst. Evol. Microbiol.">
        <title>The Global Catalogue of Microorganisms (GCM) 10K type strain sequencing project: providing services to taxonomists for standard genome sequencing and annotation.</title>
        <authorList>
            <consortium name="The Broad Institute Genomics Platform"/>
            <consortium name="The Broad Institute Genome Sequencing Center for Infectious Disease"/>
            <person name="Wu L."/>
            <person name="Ma J."/>
        </authorList>
    </citation>
    <scope>NUCLEOTIDE SEQUENCE [LARGE SCALE GENOMIC DNA]</scope>
    <source>
        <strain evidence="3">IBRC-M 10703</strain>
    </source>
</reference>
<sequence length="90" mass="10224">MVNRRKLLVRITTALLIGILFYIQFSTLWVEASTVNKGNTIEKHVDITLLIWSALIVGGCIIGTLSYVSWKKYNAEVKLKKEARKDKSVD</sequence>
<gene>
    <name evidence="2" type="ORF">ACFOUV_03895</name>
</gene>